<reference evidence="2" key="2">
    <citation type="submission" date="2021-01" db="EMBL/GenBank/DDBJ databases">
        <authorList>
            <person name="Schikora-Tamarit M.A."/>
        </authorList>
    </citation>
    <scope>NUCLEOTIDE SEQUENCE</scope>
    <source>
        <strain evidence="2">CBS2887</strain>
    </source>
</reference>
<sequence length="291" mass="32078">MSSDDQLPPASTTDAESVDYKALYTELQYQLKSSLSQSQELFDEFQEAKAQHNVMTVKINSLINILNSLPQQPKDNTGEQNGNPKKIILKLNVKKETNNSDSSSVKQESSEIQDPTKDKKSSNKTAKETPVPEPKRLSTASMLSRISHNHPHLKPYLDLIKGKGDITAIPSSSSSSPQIQSLLELQYLRQSTLQTPNDSHYVHQTPSISLNSFSQHMPHHNTSKKTAASLTLWLDDALGIDQRNMVKVSGKGKKKRTISSMTNVIRPSTTGKGSGKSGNRKDQASSKVTKP</sequence>
<accession>A0A9P8Q2J3</accession>
<feature type="region of interest" description="Disordered" evidence="1">
    <location>
        <begin position="248"/>
        <end position="291"/>
    </location>
</feature>
<reference evidence="2" key="1">
    <citation type="journal article" date="2021" name="Open Biol.">
        <title>Shared evolutionary footprints suggest mitochondrial oxidative damage underlies multiple complex I losses in fungi.</title>
        <authorList>
            <person name="Schikora-Tamarit M.A."/>
            <person name="Marcet-Houben M."/>
            <person name="Nosek J."/>
            <person name="Gabaldon T."/>
        </authorList>
    </citation>
    <scope>NUCLEOTIDE SEQUENCE</scope>
    <source>
        <strain evidence="2">CBS2887</strain>
    </source>
</reference>
<keyword evidence="3" id="KW-1185">Reference proteome</keyword>
<evidence type="ECO:0000313" key="3">
    <source>
        <dbReference type="Proteomes" id="UP000774326"/>
    </source>
</evidence>
<feature type="compositionally biased region" description="Polar residues" evidence="1">
    <location>
        <begin position="258"/>
        <end position="267"/>
    </location>
</feature>
<comment type="caution">
    <text evidence="2">The sequence shown here is derived from an EMBL/GenBank/DDBJ whole genome shotgun (WGS) entry which is preliminary data.</text>
</comment>
<evidence type="ECO:0000256" key="1">
    <source>
        <dbReference type="SAM" id="MobiDB-lite"/>
    </source>
</evidence>
<dbReference type="AlphaFoldDB" id="A0A9P8Q2J3"/>
<dbReference type="EMBL" id="JAEUBG010004367">
    <property type="protein sequence ID" value="KAH3681584.1"/>
    <property type="molecule type" value="Genomic_DNA"/>
</dbReference>
<gene>
    <name evidence="2" type="ORF">WICPIJ_007458</name>
</gene>
<proteinExistence type="predicted"/>
<feature type="compositionally biased region" description="Basic and acidic residues" evidence="1">
    <location>
        <begin position="114"/>
        <end position="127"/>
    </location>
</feature>
<feature type="region of interest" description="Disordered" evidence="1">
    <location>
        <begin position="92"/>
        <end position="137"/>
    </location>
</feature>
<name>A0A9P8Q2J3_WICPI</name>
<evidence type="ECO:0000313" key="2">
    <source>
        <dbReference type="EMBL" id="KAH3681584.1"/>
    </source>
</evidence>
<dbReference type="Proteomes" id="UP000774326">
    <property type="component" value="Unassembled WGS sequence"/>
</dbReference>
<protein>
    <submittedName>
        <fullName evidence="2">Uncharacterized protein</fullName>
    </submittedName>
</protein>
<organism evidence="2 3">
    <name type="scientific">Wickerhamomyces pijperi</name>
    <name type="common">Yeast</name>
    <name type="synonym">Pichia pijperi</name>
    <dbReference type="NCBI Taxonomy" id="599730"/>
    <lineage>
        <taxon>Eukaryota</taxon>
        <taxon>Fungi</taxon>
        <taxon>Dikarya</taxon>
        <taxon>Ascomycota</taxon>
        <taxon>Saccharomycotina</taxon>
        <taxon>Saccharomycetes</taxon>
        <taxon>Phaffomycetales</taxon>
        <taxon>Wickerhamomycetaceae</taxon>
        <taxon>Wickerhamomyces</taxon>
    </lineage>
</organism>